<accession>A0A9W6LWJ9</accession>
<evidence type="ECO:0008006" key="3">
    <source>
        <dbReference type="Google" id="ProtNLM"/>
    </source>
</evidence>
<keyword evidence="2" id="KW-1185">Reference proteome</keyword>
<dbReference type="CDD" id="cd03143">
    <property type="entry name" value="A4_beta-galactosidase_middle_domain"/>
    <property type="match status" value="1"/>
</dbReference>
<dbReference type="PANTHER" id="PTHR36848:SF2">
    <property type="entry name" value="SECRETED PROTEIN"/>
    <property type="match status" value="1"/>
</dbReference>
<evidence type="ECO:0000313" key="2">
    <source>
        <dbReference type="Proteomes" id="UP001142462"/>
    </source>
</evidence>
<reference evidence="1" key="1">
    <citation type="journal article" date="2014" name="Int. J. Syst. Evol. Microbiol.">
        <title>Complete genome sequence of Corynebacterium casei LMG S-19264T (=DSM 44701T), isolated from a smear-ripened cheese.</title>
        <authorList>
            <consortium name="US DOE Joint Genome Institute (JGI-PGF)"/>
            <person name="Walter F."/>
            <person name="Albersmeier A."/>
            <person name="Kalinowski J."/>
            <person name="Ruckert C."/>
        </authorList>
    </citation>
    <scope>NUCLEOTIDE SEQUENCE</scope>
    <source>
        <strain evidence="1">VKM Ac-1020</strain>
    </source>
</reference>
<reference evidence="1" key="2">
    <citation type="submission" date="2023-01" db="EMBL/GenBank/DDBJ databases">
        <authorList>
            <person name="Sun Q."/>
            <person name="Evtushenko L."/>
        </authorList>
    </citation>
    <scope>NUCLEOTIDE SEQUENCE</scope>
    <source>
        <strain evidence="1">VKM Ac-1020</strain>
    </source>
</reference>
<protein>
    <recommendedName>
        <fullName evidence="3">Alpha-L-rhamnosidase-like protein</fullName>
    </recommendedName>
</protein>
<name>A0A9W6LWJ9_9MICO</name>
<dbReference type="InterPro" id="IPR053161">
    <property type="entry name" value="Ulvan_degrading_GH"/>
</dbReference>
<dbReference type="Gene3D" id="2.60.120.260">
    <property type="entry name" value="Galactose-binding domain-like"/>
    <property type="match status" value="1"/>
</dbReference>
<dbReference type="InterPro" id="IPR008979">
    <property type="entry name" value="Galactose-bd-like_sf"/>
</dbReference>
<dbReference type="RefSeq" id="WP_271173001.1">
    <property type="nucleotide sequence ID" value="NZ_BSEJ01000005.1"/>
</dbReference>
<comment type="caution">
    <text evidence="1">The sequence shown here is derived from an EMBL/GenBank/DDBJ whole genome shotgun (WGS) entry which is preliminary data.</text>
</comment>
<dbReference type="InterPro" id="IPR029062">
    <property type="entry name" value="Class_I_gatase-like"/>
</dbReference>
<sequence>MTLPQLRDVVDGVVPNAIMPLFWQKGGPVETIVEEAHRIADAGIGAVILEARPHPEFLGDGWWRDVDAVLEVARERGLRVWFFDDDTFPTGHAAGALEGASAERRRRFLAERHTDAVGPARGASFIVDRRKFFGPEAGWDPGQLVRVVAYRREEGGEALIGEPIDLTERVADGRVFWDVPEGHWRVFFVSVVSDGASERHRDHLSYLDADATRLLLDTVHEAIHARYADDFGGVIAGFFTDEPGFYNDRETFDFTSTVGKPGVVLPWHPDLGLDPLAAPLLWWDGDGATRTRLAYMDALTRLYERSFARPVGEWCRAHGVEHIGHVVEDNGAHMRLGPGAGHYFRAMAGQDMAGVDVIGAQVVPGFGRGPLANMAGAGDGEFFQFGLAKLASSAAHIDPLKRGRSMCEAFGAYGWSFGLRHQAWVTSHLLVRGVTHIVPHAYSPAEYPDLDCPPHFFARGRNPQYRHQAVLSAYTNRVSHLLSGGRHIAPAAVLYPAEADWLGRAMPAERPVRLLAEAQIDVDIVPADALHDAVVADGALRVHEEAYDVLVVPGSALLPDSTARTLQRLAQDGLPVLFVDEVPAVADGDTRLLQSAFAPVAQAGLAAAVAERTARAVRVAVPAPELRVHRVDQGAADVVMLMNEGVRATLPVRVAVPRGGEAVSVDPWTGTLRAVAHEGGADEVAIDVTLAPGETALLIVGDPAAWAGMPVAPLRERATPSPVPGPWRIETASALAYPAFEAWRSIDDLVPLDRPGLLPRFSGTIRYTTRVLGHAPSAPAVIDLGEAHEVAQVFVNGADLGVRVAPPYRYDVPAGVLTGDDEFVVEVVNTLAKEQPDFFSAWATQEPTGLLGPVVIEGAR</sequence>
<evidence type="ECO:0000313" key="1">
    <source>
        <dbReference type="EMBL" id="GLJ61288.1"/>
    </source>
</evidence>
<dbReference type="PANTHER" id="PTHR36848">
    <property type="entry name" value="DNA-BINDING PROTEIN (PUTATIVE SECRETED PROTEIN)-RELATED"/>
    <property type="match status" value="1"/>
</dbReference>
<dbReference type="AlphaFoldDB" id="A0A9W6LWJ9"/>
<organism evidence="1 2">
    <name type="scientific">Microbacterium barkeri</name>
    <dbReference type="NCBI Taxonomy" id="33917"/>
    <lineage>
        <taxon>Bacteria</taxon>
        <taxon>Bacillati</taxon>
        <taxon>Actinomycetota</taxon>
        <taxon>Actinomycetes</taxon>
        <taxon>Micrococcales</taxon>
        <taxon>Microbacteriaceae</taxon>
        <taxon>Microbacterium</taxon>
    </lineage>
</organism>
<dbReference type="Gene3D" id="3.40.50.880">
    <property type="match status" value="1"/>
</dbReference>
<dbReference type="EMBL" id="BSEJ01000005">
    <property type="protein sequence ID" value="GLJ61288.1"/>
    <property type="molecule type" value="Genomic_DNA"/>
</dbReference>
<gene>
    <name evidence="1" type="ORF">GCM10017576_14170</name>
</gene>
<dbReference type="Proteomes" id="UP001142462">
    <property type="component" value="Unassembled WGS sequence"/>
</dbReference>
<dbReference type="SUPFAM" id="SSF49785">
    <property type="entry name" value="Galactose-binding domain-like"/>
    <property type="match status" value="1"/>
</dbReference>
<proteinExistence type="predicted"/>